<sequence>MALTPSAEAGRRDRALGAFIGLAVGDALGTTIEFSLRDTVPPVADMVGGGPFRLKPGEWTDDTSMALCLADSLVAGGGELVAADLAQRFVRWWKEGENSVTGRCFDIGAATRASLAAFVRTKTPRGGDDPHSAGNGGIMRLAPVALAAAGDPRKAAALARAQSEVTHAAPECLDAAEALALVLAAGIAGEGKGALDAAAGAAFSAAKVRAIAAGSWRGKRRATIRSSGYVIDTLEAALWAVSESDTFEAAVLLAVNLGDDADTVGAVAGQIAGAVWGLDAIPERWRRQIAWRKRLLATAEALWDAT</sequence>
<proteinExistence type="predicted"/>
<dbReference type="InterPro" id="IPR050792">
    <property type="entry name" value="ADP-ribosylglycohydrolase"/>
</dbReference>
<dbReference type="OrthoDB" id="9806482at2"/>
<feature type="binding site" evidence="1">
    <location>
        <position position="60"/>
    </location>
    <ligand>
        <name>Mg(2+)</name>
        <dbReference type="ChEBI" id="CHEBI:18420"/>
        <label>1</label>
    </ligand>
</feature>
<feature type="binding site" evidence="1">
    <location>
        <position position="61"/>
    </location>
    <ligand>
        <name>Mg(2+)</name>
        <dbReference type="ChEBI" id="CHEBI:18420"/>
        <label>1</label>
    </ligand>
</feature>
<dbReference type="Proteomes" id="UP000253529">
    <property type="component" value="Unassembled WGS sequence"/>
</dbReference>
<evidence type="ECO:0000313" key="3">
    <source>
        <dbReference type="Proteomes" id="UP000253529"/>
    </source>
</evidence>
<accession>A0A366FIV3</accession>
<dbReference type="Gene3D" id="1.10.4080.10">
    <property type="entry name" value="ADP-ribosylation/Crystallin J1"/>
    <property type="match status" value="1"/>
</dbReference>
<dbReference type="PANTHER" id="PTHR16222">
    <property type="entry name" value="ADP-RIBOSYLGLYCOHYDROLASE"/>
    <property type="match status" value="1"/>
</dbReference>
<dbReference type="RefSeq" id="WP_113889188.1">
    <property type="nucleotide sequence ID" value="NZ_QNRK01000010.1"/>
</dbReference>
<gene>
    <name evidence="2" type="ORF">DFR50_11070</name>
</gene>
<comment type="cofactor">
    <cofactor evidence="1">
        <name>Mg(2+)</name>
        <dbReference type="ChEBI" id="CHEBI:18420"/>
    </cofactor>
    <text evidence="1">Binds 2 magnesium ions per subunit.</text>
</comment>
<dbReference type="InterPro" id="IPR036705">
    <property type="entry name" value="Ribosyl_crysJ1_sf"/>
</dbReference>
<dbReference type="GO" id="GO:0046872">
    <property type="term" value="F:metal ion binding"/>
    <property type="evidence" value="ECO:0007669"/>
    <property type="project" value="UniProtKB-KW"/>
</dbReference>
<comment type="caution">
    <text evidence="2">The sequence shown here is derived from an EMBL/GenBank/DDBJ whole genome shotgun (WGS) entry which is preliminary data.</text>
</comment>
<evidence type="ECO:0000313" key="2">
    <source>
        <dbReference type="EMBL" id="RBP14046.1"/>
    </source>
</evidence>
<organism evidence="2 3">
    <name type="scientific">Roseiarcus fermentans</name>
    <dbReference type="NCBI Taxonomy" id="1473586"/>
    <lineage>
        <taxon>Bacteria</taxon>
        <taxon>Pseudomonadati</taxon>
        <taxon>Pseudomonadota</taxon>
        <taxon>Alphaproteobacteria</taxon>
        <taxon>Hyphomicrobiales</taxon>
        <taxon>Roseiarcaceae</taxon>
        <taxon>Roseiarcus</taxon>
    </lineage>
</organism>
<evidence type="ECO:0000256" key="1">
    <source>
        <dbReference type="PIRSR" id="PIRSR605502-1"/>
    </source>
</evidence>
<dbReference type="InterPro" id="IPR005502">
    <property type="entry name" value="Ribosyl_crysJ1"/>
</dbReference>
<dbReference type="EMBL" id="QNRK01000010">
    <property type="protein sequence ID" value="RBP14046.1"/>
    <property type="molecule type" value="Genomic_DNA"/>
</dbReference>
<feature type="binding site" evidence="1">
    <location>
        <position position="260"/>
    </location>
    <ligand>
        <name>Mg(2+)</name>
        <dbReference type="ChEBI" id="CHEBI:18420"/>
        <label>1</label>
    </ligand>
</feature>
<dbReference type="PANTHER" id="PTHR16222:SF12">
    <property type="entry name" value="ADP-RIBOSYLGLYCOHYDROLASE-RELATED"/>
    <property type="match status" value="1"/>
</dbReference>
<dbReference type="Pfam" id="PF03747">
    <property type="entry name" value="ADP_ribosyl_GH"/>
    <property type="match status" value="1"/>
</dbReference>
<keyword evidence="1" id="KW-0479">Metal-binding</keyword>
<keyword evidence="1" id="KW-0460">Magnesium</keyword>
<protein>
    <submittedName>
        <fullName evidence="2">ADP-ribosyl-[dinitrogen reductase] hydrolase</fullName>
    </submittedName>
</protein>
<feature type="binding site" evidence="1">
    <location>
        <position position="62"/>
    </location>
    <ligand>
        <name>Mg(2+)</name>
        <dbReference type="ChEBI" id="CHEBI:18420"/>
        <label>1</label>
    </ligand>
</feature>
<keyword evidence="2" id="KW-0378">Hydrolase</keyword>
<name>A0A366FIV3_9HYPH</name>
<dbReference type="SUPFAM" id="SSF101478">
    <property type="entry name" value="ADP-ribosylglycohydrolase"/>
    <property type="match status" value="1"/>
</dbReference>
<feature type="binding site" evidence="1">
    <location>
        <position position="262"/>
    </location>
    <ligand>
        <name>Mg(2+)</name>
        <dbReference type="ChEBI" id="CHEBI:18420"/>
        <label>1</label>
    </ligand>
</feature>
<reference evidence="2 3" key="1">
    <citation type="submission" date="2018-06" db="EMBL/GenBank/DDBJ databases">
        <title>Genomic Encyclopedia of Type Strains, Phase IV (KMG-IV): sequencing the most valuable type-strain genomes for metagenomic binning, comparative biology and taxonomic classification.</title>
        <authorList>
            <person name="Goeker M."/>
        </authorList>
    </citation>
    <scope>NUCLEOTIDE SEQUENCE [LARGE SCALE GENOMIC DNA]</scope>
    <source>
        <strain evidence="2 3">DSM 24875</strain>
    </source>
</reference>
<dbReference type="GO" id="GO:0016787">
    <property type="term" value="F:hydrolase activity"/>
    <property type="evidence" value="ECO:0007669"/>
    <property type="project" value="UniProtKB-KW"/>
</dbReference>
<feature type="binding site" evidence="1">
    <location>
        <position position="263"/>
    </location>
    <ligand>
        <name>Mg(2+)</name>
        <dbReference type="ChEBI" id="CHEBI:18420"/>
        <label>1</label>
    </ligand>
</feature>
<keyword evidence="3" id="KW-1185">Reference proteome</keyword>
<dbReference type="AlphaFoldDB" id="A0A366FIV3"/>